<dbReference type="RefSeq" id="WP_094987440.1">
    <property type="nucleotide sequence ID" value="NZ_JAAQXW010000004.1"/>
</dbReference>
<dbReference type="EMBL" id="NQKG01000001">
    <property type="protein sequence ID" value="OZY57167.1"/>
    <property type="molecule type" value="Genomic_DNA"/>
</dbReference>
<comment type="caution">
    <text evidence="2">The sequence shown here is derived from an EMBL/GenBank/DDBJ whole genome shotgun (WGS) entry which is preliminary data.</text>
</comment>
<evidence type="ECO:0000313" key="2">
    <source>
        <dbReference type="EMBL" id="OZY57167.1"/>
    </source>
</evidence>
<dbReference type="InterPro" id="IPR046864">
    <property type="entry name" value="VasX_N"/>
</dbReference>
<name>A0ABX4GSZ5_9PSED</name>
<evidence type="ECO:0000259" key="1">
    <source>
        <dbReference type="Pfam" id="PF20249"/>
    </source>
</evidence>
<keyword evidence="3" id="KW-1185">Reference proteome</keyword>
<proteinExistence type="predicted"/>
<gene>
    <name evidence="2" type="ORF">CJF38_01870</name>
</gene>
<organism evidence="2 3">
    <name type="scientific">Pseudomonas lundensis</name>
    <dbReference type="NCBI Taxonomy" id="86185"/>
    <lineage>
        <taxon>Bacteria</taxon>
        <taxon>Pseudomonadati</taxon>
        <taxon>Pseudomonadota</taxon>
        <taxon>Gammaproteobacteria</taxon>
        <taxon>Pseudomonadales</taxon>
        <taxon>Pseudomonadaceae</taxon>
        <taxon>Pseudomonas</taxon>
    </lineage>
</organism>
<feature type="domain" description="Toxin VasX N-terminal region" evidence="1">
    <location>
        <begin position="31"/>
        <end position="97"/>
    </location>
</feature>
<reference evidence="2 3" key="1">
    <citation type="submission" date="2017-08" db="EMBL/GenBank/DDBJ databases">
        <title>Genomic and metabolic characterisation of spoilage-associated Pseudomonas species.</title>
        <authorList>
            <person name="Stanborough T."/>
            <person name="Fegan N."/>
            <person name="Powell S.M."/>
            <person name="Singh T."/>
            <person name="Tamplin M.L."/>
            <person name="Chandry P.S."/>
        </authorList>
    </citation>
    <scope>NUCLEOTIDE SEQUENCE [LARGE SCALE GENOMIC DNA]</scope>
    <source>
        <strain evidence="2 3">L1814</strain>
    </source>
</reference>
<protein>
    <recommendedName>
        <fullName evidence="1">Toxin VasX N-terminal region domain-containing protein</fullName>
    </recommendedName>
</protein>
<dbReference type="Pfam" id="PF20249">
    <property type="entry name" value="VasX_N"/>
    <property type="match status" value="1"/>
</dbReference>
<dbReference type="Proteomes" id="UP000216897">
    <property type="component" value="Unassembled WGS sequence"/>
</dbReference>
<sequence length="1164" mass="131949">MTRIKPHEQHIGNKAAMAMPRQDIRNSMGYCPVPTSDIQLLPLRYGLIEPHETRQQAPAPYALKARPVGLRLMRSGYLYVLNHTTDQLHEYCIEEGSITDAPPMVFPRNSVLYVNFSQTQWSLKKCAQVTDSPADRLHFMQRIDLGTAPFLEGGEHLYTRSMVEQWLPEVARYGLPTADQRPATHEDPSDAVPAHETRPYLWESSLRFRDTHIGEFIGQVLDPYIDNVLFMAVHDDLGIMQDLAHYQDVVLQWMDDWARGGDSECANQRDYLLASYIQSLSLIAPDDLDVLLHATQDPGIQVMAQALAQLPDSERENARQALATVINDPQSKSPTPSLKAAWQTYQGQLEDVRRHPQTEPIVTLERQSLLKFYPALNALPKAFFDAHSRAIWALRTEHSKRLNDQLYGANLGQRGINELIDRNAMDVEFAGHSAHLKRWNDVLALITADRVYLLTHDHFHKAAWYYDFSDQTQCHAAFVNQYICLKDICRTEEADLAVYEWLQEKPHYSRPLFETLPLSQQTSLVAQYATFNNAAYNFFYNLPEAIMQLLGIEEGNLVNIDTLPEHTQGLARNTSHLFDSALALGLNRAVDALNETGKPLVRPLHENLLRHTPKAMYLQLIDAARLNQVTFKQATPDETKALRHEMSAYVQGLKRLKHLNIQRLQYIYPSGERHPKADEFEQRTRVLRKNLGLYTARFAQAMSPFGEHPNEPDLRGANETVSRIGMRMNLPKAPQLEAEKLMHALRAGYEGTSTLAKVGDGLGLVVFFVQLVNMWQVKEEIRGLSGDPDKIGLLNSSLAATGFAGFSVAQSIMNNAFTSRASQLNAISNKKSIHDIHLRMGKLNLSLGPMTYLFGIWSATISTHAHLKEINQATLSKNTNTFWSAQTSLAGSLGQVGASAYYGNKTITFFMQSFIKSAGQPQRLMEAIRYAGPQLYKFFWRYNIIGAFFTALEIIGTWFYNHYNTSLLDEWLLTTPWGTDLTRRASKPLSSYTHQLQHITHTPTAHVLLNDTHKEIHLHLATLSLALLTSPAASYAHHGLKIGAFDIRKRVNDKGQPIETWTAVSERVCDRLEMLNLSPLQLRVLPVSVGQPTGLEQHSMVLVVQILTLVGKPQKERKYEIQEYDLWIDLHTEGMYRPSKIHYKTQMDALQYIDPLLLSKAHQP</sequence>
<evidence type="ECO:0000313" key="3">
    <source>
        <dbReference type="Proteomes" id="UP000216897"/>
    </source>
</evidence>
<dbReference type="CDD" id="cd20708">
    <property type="entry name" value="MIX_IV"/>
    <property type="match status" value="1"/>
</dbReference>
<accession>A0ABX4GSZ5</accession>